<dbReference type="Proteomes" id="UP000315471">
    <property type="component" value="Unassembled WGS sequence"/>
</dbReference>
<sequence length="106" mass="12164">MKTIASELTNHEDGFLKDKKYLIMDRDSMFSKAFRDFLRGRRREASSATTAQPEFECLYKLILFGETAARQAVRGFLVHYHTERNHLGLGNELIVAMNRPPDIDSG</sequence>
<evidence type="ECO:0008006" key="3">
    <source>
        <dbReference type="Google" id="ProtNLM"/>
    </source>
</evidence>
<dbReference type="AlphaFoldDB" id="A0A5C6DKZ4"/>
<evidence type="ECO:0000313" key="2">
    <source>
        <dbReference type="Proteomes" id="UP000315471"/>
    </source>
</evidence>
<organism evidence="1 2">
    <name type="scientific">Novipirellula aureliae</name>
    <dbReference type="NCBI Taxonomy" id="2527966"/>
    <lineage>
        <taxon>Bacteria</taxon>
        <taxon>Pseudomonadati</taxon>
        <taxon>Planctomycetota</taxon>
        <taxon>Planctomycetia</taxon>
        <taxon>Pirellulales</taxon>
        <taxon>Pirellulaceae</taxon>
        <taxon>Novipirellula</taxon>
    </lineage>
</organism>
<comment type="caution">
    <text evidence="1">The sequence shown here is derived from an EMBL/GenBank/DDBJ whole genome shotgun (WGS) entry which is preliminary data.</text>
</comment>
<evidence type="ECO:0000313" key="1">
    <source>
        <dbReference type="EMBL" id="TWU36487.1"/>
    </source>
</evidence>
<dbReference type="OrthoDB" id="291172at2"/>
<reference evidence="1 2" key="1">
    <citation type="submission" date="2019-02" db="EMBL/GenBank/DDBJ databases">
        <title>Deep-cultivation of Planctomycetes and their phenomic and genomic characterization uncovers novel biology.</title>
        <authorList>
            <person name="Wiegand S."/>
            <person name="Jogler M."/>
            <person name="Boedeker C."/>
            <person name="Pinto D."/>
            <person name="Vollmers J."/>
            <person name="Rivas-Marin E."/>
            <person name="Kohn T."/>
            <person name="Peeters S.H."/>
            <person name="Heuer A."/>
            <person name="Rast P."/>
            <person name="Oberbeckmann S."/>
            <person name="Bunk B."/>
            <person name="Jeske O."/>
            <person name="Meyerdierks A."/>
            <person name="Storesund J.E."/>
            <person name="Kallscheuer N."/>
            <person name="Luecker S."/>
            <person name="Lage O.M."/>
            <person name="Pohl T."/>
            <person name="Merkel B.J."/>
            <person name="Hornburger P."/>
            <person name="Mueller R.-W."/>
            <person name="Bruemmer F."/>
            <person name="Labrenz M."/>
            <person name="Spormann A.M."/>
            <person name="Op Den Camp H."/>
            <person name="Overmann J."/>
            <person name="Amann R."/>
            <person name="Jetten M.S.M."/>
            <person name="Mascher T."/>
            <person name="Medema M.H."/>
            <person name="Devos D.P."/>
            <person name="Kaster A.-K."/>
            <person name="Ovreas L."/>
            <person name="Rohde M."/>
            <person name="Galperin M.Y."/>
            <person name="Jogler C."/>
        </authorList>
    </citation>
    <scope>NUCLEOTIDE SEQUENCE [LARGE SCALE GENOMIC DNA]</scope>
    <source>
        <strain evidence="1 2">Q31b</strain>
    </source>
</reference>
<accession>A0A5C6DKZ4</accession>
<gene>
    <name evidence="1" type="ORF">Q31b_47680</name>
</gene>
<name>A0A5C6DKZ4_9BACT</name>
<protein>
    <recommendedName>
        <fullName evidence="3">Integrase catalytic domain-containing protein</fullName>
    </recommendedName>
</protein>
<keyword evidence="2" id="KW-1185">Reference proteome</keyword>
<proteinExistence type="predicted"/>
<dbReference type="RefSeq" id="WP_146601925.1">
    <property type="nucleotide sequence ID" value="NZ_SJPY01000008.1"/>
</dbReference>
<dbReference type="EMBL" id="SJPY01000008">
    <property type="protein sequence ID" value="TWU36487.1"/>
    <property type="molecule type" value="Genomic_DNA"/>
</dbReference>